<reference evidence="5" key="2">
    <citation type="journal article" date="2019" name="Int. J. Syst. Evol. Microbiol.">
        <title>Gordonibacter faecihominis is a later heterotypic synonym of Gordonibacter urolithinfaciens.</title>
        <authorList>
            <person name="Danylec N."/>
            <person name="Stoll D.A."/>
            <person name="Huch M."/>
        </authorList>
    </citation>
    <scope>NUCLEOTIDE SEQUENCE</scope>
    <source>
        <strain evidence="5">DSM 27213</strain>
    </source>
</reference>
<dbReference type="PANTHER" id="PTHR34295">
    <property type="entry name" value="BIOTIN TRANSPORTER BIOY"/>
    <property type="match status" value="1"/>
</dbReference>
<dbReference type="InterPro" id="IPR003784">
    <property type="entry name" value="BioY"/>
</dbReference>
<evidence type="ECO:0000256" key="3">
    <source>
        <dbReference type="SAM" id="Phobius"/>
    </source>
</evidence>
<comment type="similarity">
    <text evidence="1 2">Belongs to the BioY family.</text>
</comment>
<dbReference type="RefSeq" id="WP_096227754.1">
    <property type="nucleotide sequence ID" value="NZ_CP168029.1"/>
</dbReference>
<evidence type="ECO:0000256" key="2">
    <source>
        <dbReference type="PIRNR" id="PIRNR016661"/>
    </source>
</evidence>
<keyword evidence="2" id="KW-1003">Cell membrane</keyword>
<reference evidence="6" key="1">
    <citation type="submission" date="2018-05" db="EMBL/GenBank/DDBJ databases">
        <title>Genome Sequencing of selected type strains of the family Eggerthellaceae.</title>
        <authorList>
            <person name="Danylec N."/>
            <person name="Stoll D.A."/>
            <person name="Doetsch A."/>
            <person name="Huch M."/>
        </authorList>
    </citation>
    <scope>NUCLEOTIDE SEQUENCE [LARGE SCALE GENOMIC DNA]</scope>
    <source>
        <strain evidence="6">DSM 27213</strain>
    </source>
</reference>
<reference evidence="5" key="3">
    <citation type="journal article" date="2019" name="Microbiol. Resour. Announc.">
        <title>Draft Genome Sequences of Type Strains of Gordonibacter faecihominis, Paraeggerthella hongkongensis, Parvibacter caecicola,Slackia equolifaciens, Slackia faecicanis, and Slackia isoflavoniconvertens.</title>
        <authorList>
            <person name="Danylec N."/>
            <person name="Stoll D.A."/>
            <person name="Dotsch A."/>
            <person name="Huch M."/>
        </authorList>
    </citation>
    <scope>NUCLEOTIDE SEQUENCE</scope>
    <source>
        <strain evidence="5">DSM 27213</strain>
    </source>
</reference>
<proteinExistence type="inferred from homology"/>
<dbReference type="Proteomes" id="UP000285258">
    <property type="component" value="Unassembled WGS sequence"/>
</dbReference>
<feature type="transmembrane region" description="Helical" evidence="3">
    <location>
        <begin position="139"/>
        <end position="161"/>
    </location>
</feature>
<evidence type="ECO:0000313" key="4">
    <source>
        <dbReference type="EMBL" id="MSA94050.1"/>
    </source>
</evidence>
<evidence type="ECO:0000313" key="5">
    <source>
        <dbReference type="EMBL" id="ROT91470.1"/>
    </source>
</evidence>
<keyword evidence="3" id="KW-0812">Transmembrane</keyword>
<dbReference type="Pfam" id="PF02632">
    <property type="entry name" value="BioY"/>
    <property type="match status" value="1"/>
</dbReference>
<sequence length="203" mass="20616">MDERAVQGKKTAGTRGSTRSIAFVALTIALMGVSAWVAIPFGPVMLTLQMFALMFALLALTPRECLAAIAGYLALGAVGLPMFSGMRGGIGMLLGPTGGYLWGYVVAAAVALAVRAALRRALGGGAAGKKLAGGRAWAVDLAACLVFIIVTYTCGCVQYAAVVGVDLAAAFAVTIAPFAIPDLVKAVAAVACARAVTRAVPRR</sequence>
<gene>
    <name evidence="5" type="ORF">DMP12_02115</name>
    <name evidence="4" type="ORF">GKG38_03050</name>
</gene>
<dbReference type="GO" id="GO:0015225">
    <property type="term" value="F:biotin transmembrane transporter activity"/>
    <property type="evidence" value="ECO:0007669"/>
    <property type="project" value="UniProtKB-UniRule"/>
</dbReference>
<feature type="transmembrane region" description="Helical" evidence="3">
    <location>
        <begin position="167"/>
        <end position="193"/>
    </location>
</feature>
<dbReference type="AlphaFoldDB" id="A0A423UMS7"/>
<dbReference type="EMBL" id="QIBW01000002">
    <property type="protein sequence ID" value="ROT91470.1"/>
    <property type="molecule type" value="Genomic_DNA"/>
</dbReference>
<dbReference type="Proteomes" id="UP000462865">
    <property type="component" value="Unassembled WGS sequence"/>
</dbReference>
<feature type="transmembrane region" description="Helical" evidence="3">
    <location>
        <begin position="100"/>
        <end position="118"/>
    </location>
</feature>
<dbReference type="PANTHER" id="PTHR34295:SF1">
    <property type="entry name" value="BIOTIN TRANSPORTER BIOY"/>
    <property type="match status" value="1"/>
</dbReference>
<keyword evidence="2" id="KW-0813">Transport</keyword>
<dbReference type="GO" id="GO:0005886">
    <property type="term" value="C:plasma membrane"/>
    <property type="evidence" value="ECO:0007669"/>
    <property type="project" value="UniProtKB-SubCell"/>
</dbReference>
<keyword evidence="2 3" id="KW-0472">Membrane</keyword>
<reference evidence="4 7" key="4">
    <citation type="journal article" date="2019" name="Nat. Med.">
        <title>A library of human gut bacterial isolates paired with longitudinal multiomics data enables mechanistic microbiome research.</title>
        <authorList>
            <person name="Poyet M."/>
            <person name="Groussin M."/>
            <person name="Gibbons S.M."/>
            <person name="Avila-Pacheco J."/>
            <person name="Jiang X."/>
            <person name="Kearney S.M."/>
            <person name="Perrotta A.R."/>
            <person name="Berdy B."/>
            <person name="Zhao S."/>
            <person name="Lieberman T.D."/>
            <person name="Swanson P.K."/>
            <person name="Smith M."/>
            <person name="Roesemann S."/>
            <person name="Alexander J.E."/>
            <person name="Rich S.A."/>
            <person name="Livny J."/>
            <person name="Vlamakis H."/>
            <person name="Clish C."/>
            <person name="Bullock K."/>
            <person name="Deik A."/>
            <person name="Scott J."/>
            <person name="Pierce K.A."/>
            <person name="Xavier R.J."/>
            <person name="Alm E.J."/>
        </authorList>
    </citation>
    <scope>NUCLEOTIDE SEQUENCE [LARGE SCALE GENOMIC DNA]</scope>
    <source>
        <strain evidence="4 7">BIOML-A1</strain>
    </source>
</reference>
<comment type="caution">
    <text evidence="5">The sequence shown here is derived from an EMBL/GenBank/DDBJ whole genome shotgun (WGS) entry which is preliminary data.</text>
</comment>
<evidence type="ECO:0000313" key="7">
    <source>
        <dbReference type="Proteomes" id="UP000462865"/>
    </source>
</evidence>
<accession>A0A423UMS7</accession>
<protein>
    <recommendedName>
        <fullName evidence="2">Biotin transporter</fullName>
    </recommendedName>
</protein>
<feature type="transmembrane region" description="Helical" evidence="3">
    <location>
        <begin position="21"/>
        <end position="38"/>
    </location>
</feature>
<evidence type="ECO:0000313" key="6">
    <source>
        <dbReference type="Proteomes" id="UP000285258"/>
    </source>
</evidence>
<name>A0A423UMS7_9ACTN</name>
<feature type="transmembrane region" description="Helical" evidence="3">
    <location>
        <begin position="72"/>
        <end position="94"/>
    </location>
</feature>
<dbReference type="Gene3D" id="1.10.1760.20">
    <property type="match status" value="1"/>
</dbReference>
<evidence type="ECO:0000256" key="1">
    <source>
        <dbReference type="ARBA" id="ARBA00010692"/>
    </source>
</evidence>
<comment type="subcellular location">
    <subcellularLocation>
        <location evidence="2">Cell membrane</location>
        <topology evidence="2">Multi-pass membrane protein</topology>
    </subcellularLocation>
</comment>
<dbReference type="EMBL" id="WKZA01000007">
    <property type="protein sequence ID" value="MSA94050.1"/>
    <property type="molecule type" value="Genomic_DNA"/>
</dbReference>
<keyword evidence="3" id="KW-1133">Transmembrane helix</keyword>
<feature type="transmembrane region" description="Helical" evidence="3">
    <location>
        <begin position="44"/>
        <end position="60"/>
    </location>
</feature>
<dbReference type="PIRSF" id="PIRSF016661">
    <property type="entry name" value="BioY"/>
    <property type="match status" value="1"/>
</dbReference>
<organism evidence="5 6">
    <name type="scientific">Gordonibacter urolithinfaciens</name>
    <dbReference type="NCBI Taxonomy" id="1335613"/>
    <lineage>
        <taxon>Bacteria</taxon>
        <taxon>Bacillati</taxon>
        <taxon>Actinomycetota</taxon>
        <taxon>Coriobacteriia</taxon>
        <taxon>Eggerthellales</taxon>
        <taxon>Eggerthellaceae</taxon>
        <taxon>Gordonibacter</taxon>
    </lineage>
</organism>